<dbReference type="SUPFAM" id="SSF53756">
    <property type="entry name" value="UDP-Glycosyltransferase/glycogen phosphorylase"/>
    <property type="match status" value="1"/>
</dbReference>
<dbReference type="RefSeq" id="WP_307425248.1">
    <property type="nucleotide sequence ID" value="NZ_JAUSVK010000001.1"/>
</dbReference>
<gene>
    <name evidence="1" type="ORF">J3R73_001807</name>
</gene>
<dbReference type="Gene3D" id="3.40.50.2000">
    <property type="entry name" value="Glycogen Phosphorylase B"/>
    <property type="match status" value="1"/>
</dbReference>
<evidence type="ECO:0000313" key="2">
    <source>
        <dbReference type="Proteomes" id="UP001237448"/>
    </source>
</evidence>
<sequence>MRLEAFRAYGRPSLASFLSAPVLAQIAGLIEACAPDLVHIGRSYMAPCLDAVPPGTAATLDLDEDDRAAFSSLARLALARDGAGRMRADWLEQEGRACDALVARFGPRFRRVFVASRQEARLLGRRHPGLACEPMANAVEIPPRAAARDDGATLMFLGSLSYAPNAEGILWFCRTVLPRLRAAGGGACRLLIAGPQPPQAVSALGRHPRISVLGRVGDVSALYRRSTLALAPLQAGGGTRIKLLEAAAHGVASISTPTGAEGLGWPAGTGGWIAAAPNHFAEACRDALAQPAERQRRAALGLDWVRRHHARENLVIRISRSLAMA</sequence>
<protein>
    <submittedName>
        <fullName evidence="1">Glycosyltransferase involved in cell wall biosynthesis</fullName>
    </submittedName>
</protein>
<dbReference type="Pfam" id="PF13692">
    <property type="entry name" value="Glyco_trans_1_4"/>
    <property type="match status" value="1"/>
</dbReference>
<evidence type="ECO:0000313" key="1">
    <source>
        <dbReference type="EMBL" id="MDQ0392015.1"/>
    </source>
</evidence>
<dbReference type="EMBL" id="JAUSVK010000001">
    <property type="protein sequence ID" value="MDQ0392015.1"/>
    <property type="molecule type" value="Genomic_DNA"/>
</dbReference>
<name>A0ABU0FBN2_9HYPH</name>
<keyword evidence="2" id="KW-1185">Reference proteome</keyword>
<proteinExistence type="predicted"/>
<reference evidence="1 2" key="1">
    <citation type="submission" date="2023-07" db="EMBL/GenBank/DDBJ databases">
        <title>Genomic Encyclopedia of Type Strains, Phase IV (KMG-IV): sequencing the most valuable type-strain genomes for metagenomic binning, comparative biology and taxonomic classification.</title>
        <authorList>
            <person name="Goeker M."/>
        </authorList>
    </citation>
    <scope>NUCLEOTIDE SEQUENCE [LARGE SCALE GENOMIC DNA]</scope>
    <source>
        <strain evidence="1 2">DSM 5896</strain>
    </source>
</reference>
<organism evidence="1 2">
    <name type="scientific">Labrys monachus</name>
    <dbReference type="NCBI Taxonomy" id="217067"/>
    <lineage>
        <taxon>Bacteria</taxon>
        <taxon>Pseudomonadati</taxon>
        <taxon>Pseudomonadota</taxon>
        <taxon>Alphaproteobacteria</taxon>
        <taxon>Hyphomicrobiales</taxon>
        <taxon>Xanthobacteraceae</taxon>
        <taxon>Labrys</taxon>
    </lineage>
</organism>
<comment type="caution">
    <text evidence="1">The sequence shown here is derived from an EMBL/GenBank/DDBJ whole genome shotgun (WGS) entry which is preliminary data.</text>
</comment>
<accession>A0ABU0FBN2</accession>
<dbReference type="Proteomes" id="UP001237448">
    <property type="component" value="Unassembled WGS sequence"/>
</dbReference>